<feature type="signal peptide" evidence="5">
    <location>
        <begin position="1"/>
        <end position="21"/>
    </location>
</feature>
<evidence type="ECO:0000256" key="1">
    <source>
        <dbReference type="ARBA" id="ARBA00022729"/>
    </source>
</evidence>
<evidence type="ECO:0000256" key="4">
    <source>
        <dbReference type="PROSITE-ProRule" id="PRU00803"/>
    </source>
</evidence>
<dbReference type="PROSITE" id="PS51470">
    <property type="entry name" value="FG_GAP"/>
    <property type="match status" value="1"/>
</dbReference>
<dbReference type="InterPro" id="IPR011047">
    <property type="entry name" value="Quinoprotein_ADH-like_sf"/>
</dbReference>
<protein>
    <submittedName>
        <fullName evidence="6">Uncharacterized protein</fullName>
    </submittedName>
</protein>
<dbReference type="PANTHER" id="PTHR36220:SF1">
    <property type="entry name" value="GAMMA TUBULIN COMPLEX COMPONENT C-TERMINAL DOMAIN-CONTAINING PROTEIN"/>
    <property type="match status" value="1"/>
</dbReference>
<dbReference type="EMBL" id="JAQMWT010000349">
    <property type="protein sequence ID" value="KAJ8603553.1"/>
    <property type="molecule type" value="Genomic_DNA"/>
</dbReference>
<gene>
    <name evidence="6" type="ORF">CTAYLR_004877</name>
</gene>
<name>A0AAD7XM65_9STRA</name>
<comment type="caution">
    <text evidence="6">The sequence shown here is derived from an EMBL/GenBank/DDBJ whole genome shotgun (WGS) entry which is preliminary data.</text>
</comment>
<evidence type="ECO:0000256" key="2">
    <source>
        <dbReference type="ARBA" id="ARBA00022737"/>
    </source>
</evidence>
<sequence length="328" mass="34487">MIAAVLVSLLAAAQGYGGTFARRLTSVEEVAKLSASDESAFDSLGTTVAIFGDTIVVGAYGDNDENSNEGAAYVFSATTYAQVAKLVASDGDSSDEFGNAVAIYEETIVVGARYDDDRGINAGAAYVFSSKTYGQLAKLTASDGSEYDYFGWSVAIFDRTIVVGSIFDDGKYENAGAVYVFDASTYAQLCKLTASDGGDSDYFGYAVAIFNNTIVVGSSRDDDVDFDAGAVYVFERCVQVAKLTASDANREARLGETVAIFDDTIVAGARYADVDDVNNEGAAYVFRYSGSAYVQLAKLTASDGGANHWFGRSVAIRGNTIVVGATGR</sequence>
<dbReference type="PANTHER" id="PTHR36220">
    <property type="entry name" value="UNNAMED PRODUCT"/>
    <property type="match status" value="1"/>
</dbReference>
<feature type="chain" id="PRO_5042292604" evidence="5">
    <location>
        <begin position="22"/>
        <end position="328"/>
    </location>
</feature>
<dbReference type="SMART" id="SM00191">
    <property type="entry name" value="Int_alpha"/>
    <property type="match status" value="4"/>
</dbReference>
<dbReference type="Proteomes" id="UP001230188">
    <property type="component" value="Unassembled WGS sequence"/>
</dbReference>
<dbReference type="SUPFAM" id="SSF50998">
    <property type="entry name" value="Quinoprotein alcohol dehydrogenase-like"/>
    <property type="match status" value="1"/>
</dbReference>
<evidence type="ECO:0000256" key="5">
    <source>
        <dbReference type="SAM" id="SignalP"/>
    </source>
</evidence>
<organism evidence="6 7">
    <name type="scientific">Chrysophaeum taylorii</name>
    <dbReference type="NCBI Taxonomy" id="2483200"/>
    <lineage>
        <taxon>Eukaryota</taxon>
        <taxon>Sar</taxon>
        <taxon>Stramenopiles</taxon>
        <taxon>Ochrophyta</taxon>
        <taxon>Pelagophyceae</taxon>
        <taxon>Pelagomonadales</taxon>
        <taxon>Pelagomonadaceae</taxon>
        <taxon>Chrysophaeum</taxon>
    </lineage>
</organism>
<dbReference type="InterPro" id="IPR013517">
    <property type="entry name" value="FG-GAP"/>
</dbReference>
<reference evidence="6" key="1">
    <citation type="submission" date="2023-01" db="EMBL/GenBank/DDBJ databases">
        <title>Metagenome sequencing of chrysophaentin producing Chrysophaeum taylorii.</title>
        <authorList>
            <person name="Davison J."/>
            <person name="Bewley C."/>
        </authorList>
    </citation>
    <scope>NUCLEOTIDE SEQUENCE</scope>
    <source>
        <strain evidence="6">NIES-1699</strain>
    </source>
</reference>
<accession>A0AAD7XM65</accession>
<dbReference type="Pfam" id="PF14312">
    <property type="entry name" value="FG-GAP_2"/>
    <property type="match status" value="6"/>
</dbReference>
<keyword evidence="2" id="KW-0677">Repeat</keyword>
<keyword evidence="3" id="KW-0325">Glycoprotein</keyword>
<evidence type="ECO:0000256" key="3">
    <source>
        <dbReference type="ARBA" id="ARBA00023180"/>
    </source>
</evidence>
<proteinExistence type="predicted"/>
<feature type="repeat" description="FG-GAP" evidence="4">
    <location>
        <begin position="136"/>
        <end position="190"/>
    </location>
</feature>
<evidence type="ECO:0000313" key="6">
    <source>
        <dbReference type="EMBL" id="KAJ8603553.1"/>
    </source>
</evidence>
<evidence type="ECO:0000313" key="7">
    <source>
        <dbReference type="Proteomes" id="UP001230188"/>
    </source>
</evidence>
<dbReference type="InterPro" id="IPR028994">
    <property type="entry name" value="Integrin_alpha_N"/>
</dbReference>
<keyword evidence="1 5" id="KW-0732">Signal</keyword>
<dbReference type="InterPro" id="IPR013519">
    <property type="entry name" value="Int_alpha_beta-p"/>
</dbReference>
<keyword evidence="7" id="KW-1185">Reference proteome</keyword>
<dbReference type="Gene3D" id="2.130.10.130">
    <property type="entry name" value="Integrin alpha, N-terminal"/>
    <property type="match status" value="2"/>
</dbReference>
<dbReference type="AlphaFoldDB" id="A0AAD7XM65"/>